<keyword evidence="3" id="KW-1185">Reference proteome</keyword>
<dbReference type="EMBL" id="KN610302">
    <property type="protein sequence ID" value="KHJ77906.1"/>
    <property type="molecule type" value="Genomic_DNA"/>
</dbReference>
<evidence type="ECO:0000256" key="1">
    <source>
        <dbReference type="SAM" id="Phobius"/>
    </source>
</evidence>
<keyword evidence="1" id="KW-0812">Transmembrane</keyword>
<sequence length="103" mass="11661">MTLTLSDLTRAIAKVTSDPKYREACAKLSTMMKDGSPLEDADVLNHLVQRAAKQSRRKFPLTPRESPYFSPIIYLELFAIVSVAFMTVTFQKKSFLSCELLKN</sequence>
<evidence type="ECO:0000313" key="2">
    <source>
        <dbReference type="EMBL" id="KHJ77906.1"/>
    </source>
</evidence>
<proteinExistence type="predicted"/>
<keyword evidence="1" id="KW-1133">Transmembrane helix</keyword>
<protein>
    <submittedName>
        <fullName evidence="2">Uncharacterized protein</fullName>
    </submittedName>
</protein>
<organism evidence="2 3">
    <name type="scientific">Oesophagostomum dentatum</name>
    <name type="common">Nodular worm</name>
    <dbReference type="NCBI Taxonomy" id="61180"/>
    <lineage>
        <taxon>Eukaryota</taxon>
        <taxon>Metazoa</taxon>
        <taxon>Ecdysozoa</taxon>
        <taxon>Nematoda</taxon>
        <taxon>Chromadorea</taxon>
        <taxon>Rhabditida</taxon>
        <taxon>Rhabditina</taxon>
        <taxon>Rhabditomorpha</taxon>
        <taxon>Strongyloidea</taxon>
        <taxon>Strongylidae</taxon>
        <taxon>Oesophagostomum</taxon>
    </lineage>
</organism>
<keyword evidence="1" id="KW-0472">Membrane</keyword>
<gene>
    <name evidence="2" type="ORF">OESDEN_22474</name>
</gene>
<dbReference type="AlphaFoldDB" id="A0A0B1S1Z3"/>
<reference evidence="2 3" key="1">
    <citation type="submission" date="2014-03" db="EMBL/GenBank/DDBJ databases">
        <title>Draft genome of the hookworm Oesophagostomum dentatum.</title>
        <authorList>
            <person name="Mitreva M."/>
        </authorList>
    </citation>
    <scope>NUCLEOTIDE SEQUENCE [LARGE SCALE GENOMIC DNA]</scope>
    <source>
        <strain evidence="2 3">OD-Hann</strain>
    </source>
</reference>
<dbReference type="Proteomes" id="UP000053660">
    <property type="component" value="Unassembled WGS sequence"/>
</dbReference>
<accession>A0A0B1S1Z3</accession>
<evidence type="ECO:0000313" key="3">
    <source>
        <dbReference type="Proteomes" id="UP000053660"/>
    </source>
</evidence>
<name>A0A0B1S1Z3_OESDE</name>
<feature type="transmembrane region" description="Helical" evidence="1">
    <location>
        <begin position="68"/>
        <end position="90"/>
    </location>
</feature>